<dbReference type="Proteomes" id="UP001499951">
    <property type="component" value="Unassembled WGS sequence"/>
</dbReference>
<dbReference type="PROSITE" id="PS01195">
    <property type="entry name" value="PEPT_TRNA_HYDROL_1"/>
    <property type="match status" value="1"/>
</dbReference>
<evidence type="ECO:0000256" key="5">
    <source>
        <dbReference type="ARBA" id="ARBA00038063"/>
    </source>
</evidence>
<gene>
    <name evidence="7 11" type="primary">pth</name>
    <name evidence="11" type="ORF">GCM10008942_24620</name>
</gene>
<keyword evidence="2 7" id="KW-0820">tRNA-binding</keyword>
<comment type="catalytic activity">
    <reaction evidence="7 8">
        <text>an N-acyl-L-alpha-aminoacyl-tRNA + H2O = an N-acyl-L-amino acid + a tRNA + H(+)</text>
        <dbReference type="Rhea" id="RHEA:54448"/>
        <dbReference type="Rhea" id="RHEA-COMP:10123"/>
        <dbReference type="Rhea" id="RHEA-COMP:13883"/>
        <dbReference type="ChEBI" id="CHEBI:15377"/>
        <dbReference type="ChEBI" id="CHEBI:15378"/>
        <dbReference type="ChEBI" id="CHEBI:59874"/>
        <dbReference type="ChEBI" id="CHEBI:78442"/>
        <dbReference type="ChEBI" id="CHEBI:138191"/>
        <dbReference type="EC" id="3.1.1.29"/>
    </reaction>
</comment>
<evidence type="ECO:0000256" key="2">
    <source>
        <dbReference type="ARBA" id="ARBA00022555"/>
    </source>
</evidence>
<reference evidence="11 12" key="1">
    <citation type="journal article" date="2019" name="Int. J. Syst. Evol. Microbiol.">
        <title>The Global Catalogue of Microorganisms (GCM) 10K type strain sequencing project: providing services to taxonomists for standard genome sequencing and annotation.</title>
        <authorList>
            <consortium name="The Broad Institute Genomics Platform"/>
            <consortium name="The Broad Institute Genome Sequencing Center for Infectious Disease"/>
            <person name="Wu L."/>
            <person name="Ma J."/>
        </authorList>
    </citation>
    <scope>NUCLEOTIDE SEQUENCE [LARGE SCALE GENOMIC DNA]</scope>
    <source>
        <strain evidence="11 12">JCM 15089</strain>
    </source>
</reference>
<feature type="site" description="Discriminates between blocked and unblocked aminoacyl-tRNA" evidence="7">
    <location>
        <position position="34"/>
    </location>
</feature>
<name>A0ABN1EUS1_9PROT</name>
<dbReference type="InterPro" id="IPR001328">
    <property type="entry name" value="Pept_tRNA_hydro"/>
</dbReference>
<comment type="function">
    <text evidence="7">Catalyzes the release of premature peptidyl moieties from peptidyl-tRNA molecules trapped in stalled 50S ribosomal subunits, and thus maintains levels of free tRNAs and 50S ribosomes.</text>
</comment>
<accession>A0ABN1EUS1</accession>
<evidence type="ECO:0000256" key="7">
    <source>
        <dbReference type="HAMAP-Rule" id="MF_00083"/>
    </source>
</evidence>
<dbReference type="EC" id="3.1.1.29" evidence="1 7"/>
<evidence type="ECO:0000256" key="10">
    <source>
        <dbReference type="SAM" id="MobiDB-lite"/>
    </source>
</evidence>
<keyword evidence="7" id="KW-0963">Cytoplasm</keyword>
<dbReference type="NCBIfam" id="TIGR00447">
    <property type="entry name" value="pth"/>
    <property type="match status" value="1"/>
</dbReference>
<keyword evidence="4 7" id="KW-0694">RNA-binding</keyword>
<evidence type="ECO:0000256" key="6">
    <source>
        <dbReference type="ARBA" id="ARBA00050038"/>
    </source>
</evidence>
<sequence length="233" mass="25102">MRGAEYRKVLPRLSHFWDLWPMADTPLLVAGLGNPGTQYARNRHNVGFMAVDTIHAEYGFGPWRSKFQGQIAEGKLGRRKTYLLKPMTYMNESGASVGAAARFLKLAPSALVVIHDEIDLAAGKLKAKTGGGDAGHNGLRSITATLGPDYHRVRIGVGHPGGQREVVGHVLANFSKADEDWLVPMLGAVAEAAPHFATQDMIGFMNRVGVILKPQDHKPKPAPKGPGGKPETA</sequence>
<evidence type="ECO:0000313" key="12">
    <source>
        <dbReference type="Proteomes" id="UP001499951"/>
    </source>
</evidence>
<feature type="binding site" evidence="7">
    <location>
        <position position="89"/>
    </location>
    <ligand>
        <name>tRNA</name>
        <dbReference type="ChEBI" id="CHEBI:17843"/>
    </ligand>
</feature>
<dbReference type="Gene3D" id="3.40.50.1470">
    <property type="entry name" value="Peptidyl-tRNA hydrolase"/>
    <property type="match status" value="1"/>
</dbReference>
<evidence type="ECO:0000313" key="11">
    <source>
        <dbReference type="EMBL" id="GAA0574928.1"/>
    </source>
</evidence>
<dbReference type="PROSITE" id="PS01196">
    <property type="entry name" value="PEPT_TRNA_HYDROL_2"/>
    <property type="match status" value="1"/>
</dbReference>
<feature type="site" description="Stabilizes the basic form of H active site to accept a proton" evidence="7">
    <location>
        <position position="116"/>
    </location>
</feature>
<comment type="subunit">
    <text evidence="7">Monomer.</text>
</comment>
<comment type="subcellular location">
    <subcellularLocation>
        <location evidence="7">Cytoplasm</location>
    </subcellularLocation>
</comment>
<comment type="similarity">
    <text evidence="5 7 9">Belongs to the PTH family.</text>
</comment>
<feature type="region of interest" description="Disordered" evidence="10">
    <location>
        <begin position="213"/>
        <end position="233"/>
    </location>
</feature>
<evidence type="ECO:0000256" key="8">
    <source>
        <dbReference type="RuleBase" id="RU000673"/>
    </source>
</evidence>
<comment type="caution">
    <text evidence="11">The sequence shown here is derived from an EMBL/GenBank/DDBJ whole genome shotgun (WGS) entry which is preliminary data.</text>
</comment>
<evidence type="ECO:0000256" key="9">
    <source>
        <dbReference type="RuleBase" id="RU004320"/>
    </source>
</evidence>
<evidence type="ECO:0000256" key="1">
    <source>
        <dbReference type="ARBA" id="ARBA00013260"/>
    </source>
</evidence>
<keyword evidence="3 7" id="KW-0378">Hydrolase</keyword>
<keyword evidence="12" id="KW-1185">Reference proteome</keyword>
<dbReference type="HAMAP" id="MF_00083">
    <property type="entry name" value="Pept_tRNA_hydro_bact"/>
    <property type="match status" value="1"/>
</dbReference>
<feature type="binding site" evidence="7">
    <location>
        <position position="137"/>
    </location>
    <ligand>
        <name>tRNA</name>
        <dbReference type="ChEBI" id="CHEBI:17843"/>
    </ligand>
</feature>
<feature type="active site" description="Proton acceptor" evidence="7">
    <location>
        <position position="44"/>
    </location>
</feature>
<evidence type="ECO:0000256" key="3">
    <source>
        <dbReference type="ARBA" id="ARBA00022801"/>
    </source>
</evidence>
<comment type="function">
    <text evidence="7">Hydrolyzes ribosome-free peptidyl-tRNAs (with 1 or more amino acids incorporated), which drop off the ribosome during protein synthesis, or as a result of ribosome stalling.</text>
</comment>
<dbReference type="SUPFAM" id="SSF53178">
    <property type="entry name" value="Peptidyl-tRNA hydrolase-like"/>
    <property type="match status" value="1"/>
</dbReference>
<proteinExistence type="inferred from homology"/>
<dbReference type="GO" id="GO:0016787">
    <property type="term" value="F:hydrolase activity"/>
    <property type="evidence" value="ECO:0007669"/>
    <property type="project" value="UniProtKB-KW"/>
</dbReference>
<dbReference type="CDD" id="cd00462">
    <property type="entry name" value="PTH"/>
    <property type="match status" value="1"/>
</dbReference>
<dbReference type="EMBL" id="BAAADD010000006">
    <property type="protein sequence ID" value="GAA0574928.1"/>
    <property type="molecule type" value="Genomic_DNA"/>
</dbReference>
<dbReference type="InterPro" id="IPR036416">
    <property type="entry name" value="Pept_tRNA_hydro_sf"/>
</dbReference>
<organism evidence="11 12">
    <name type="scientific">Rhizomicrobium electricum</name>
    <dbReference type="NCBI Taxonomy" id="480070"/>
    <lineage>
        <taxon>Bacteria</taxon>
        <taxon>Pseudomonadati</taxon>
        <taxon>Pseudomonadota</taxon>
        <taxon>Alphaproteobacteria</taxon>
        <taxon>Micropepsales</taxon>
        <taxon>Micropepsaceae</taxon>
        <taxon>Rhizomicrobium</taxon>
    </lineage>
</organism>
<dbReference type="PANTHER" id="PTHR17224:SF1">
    <property type="entry name" value="PEPTIDYL-TRNA HYDROLASE"/>
    <property type="match status" value="1"/>
</dbReference>
<dbReference type="Pfam" id="PF01195">
    <property type="entry name" value="Pept_tRNA_hydro"/>
    <property type="match status" value="1"/>
</dbReference>
<feature type="binding site" evidence="7">
    <location>
        <position position="39"/>
    </location>
    <ligand>
        <name>tRNA</name>
        <dbReference type="ChEBI" id="CHEBI:17843"/>
    </ligand>
</feature>
<dbReference type="PANTHER" id="PTHR17224">
    <property type="entry name" value="PEPTIDYL-TRNA HYDROLASE"/>
    <property type="match status" value="1"/>
</dbReference>
<evidence type="ECO:0000256" key="4">
    <source>
        <dbReference type="ARBA" id="ARBA00022884"/>
    </source>
</evidence>
<feature type="binding site" evidence="7">
    <location>
        <position position="91"/>
    </location>
    <ligand>
        <name>tRNA</name>
        <dbReference type="ChEBI" id="CHEBI:17843"/>
    </ligand>
</feature>
<protein>
    <recommendedName>
        <fullName evidence="6 7">Peptidyl-tRNA hydrolase</fullName>
        <shortName evidence="7">Pth</shortName>
        <ecNumber evidence="1 7">3.1.1.29</ecNumber>
    </recommendedName>
</protein>
<dbReference type="InterPro" id="IPR018171">
    <property type="entry name" value="Pept_tRNA_hydro_CS"/>
</dbReference>